<evidence type="ECO:0000313" key="4">
    <source>
        <dbReference type="Proteomes" id="UP000468531"/>
    </source>
</evidence>
<reference evidence="3 4" key="1">
    <citation type="journal article" date="2020" name="Arch. Microbiol.">
        <title>Bradyrhizobium uaiense sp. nov., a new highly efficient cowpea symbiont.</title>
        <authorList>
            <person name="Cabral Michel D."/>
            <person name="Azarias Guimaraes A."/>
            <person name="Martins da Costa E."/>
            <person name="Soares de Carvalho T."/>
            <person name="Balsanelli E."/>
            <person name="Willems A."/>
            <person name="Maltempi de Souza E."/>
            <person name="de Souza Moreira F.M."/>
        </authorList>
    </citation>
    <scope>NUCLEOTIDE SEQUENCE [LARGE SCALE GENOMIC DNA]</scope>
    <source>
        <strain evidence="3 4">UFLA 03-164</strain>
    </source>
</reference>
<dbReference type="RefSeq" id="WP_163150499.1">
    <property type="nucleotide sequence ID" value="NZ_VKHP01000006.1"/>
</dbReference>
<gene>
    <name evidence="3" type="ORF">FNJ47_03020</name>
</gene>
<evidence type="ECO:0000256" key="1">
    <source>
        <dbReference type="SAM" id="MobiDB-lite"/>
    </source>
</evidence>
<feature type="region of interest" description="Disordered" evidence="1">
    <location>
        <begin position="46"/>
        <end position="71"/>
    </location>
</feature>
<feature type="region of interest" description="Disordered" evidence="1">
    <location>
        <begin position="167"/>
        <end position="210"/>
    </location>
</feature>
<proteinExistence type="predicted"/>
<name>A0A6P1BBG8_9BRAD</name>
<comment type="caution">
    <text evidence="3">The sequence shown here is derived from an EMBL/GenBank/DDBJ whole genome shotgun (WGS) entry which is preliminary data.</text>
</comment>
<dbReference type="Gene3D" id="1.10.530.10">
    <property type="match status" value="1"/>
</dbReference>
<feature type="compositionally biased region" description="Pro residues" evidence="1">
    <location>
        <begin position="181"/>
        <end position="190"/>
    </location>
</feature>
<feature type="domain" description="Phage tail lysozyme" evidence="2">
    <location>
        <begin position="21"/>
        <end position="162"/>
    </location>
</feature>
<dbReference type="EMBL" id="VKHP01000006">
    <property type="protein sequence ID" value="NEU94822.1"/>
    <property type="molecule type" value="Genomic_DNA"/>
</dbReference>
<feature type="region of interest" description="Disordered" evidence="1">
    <location>
        <begin position="1"/>
        <end position="20"/>
    </location>
</feature>
<protein>
    <recommendedName>
        <fullName evidence="2">Phage tail lysozyme domain-containing protein</fullName>
    </recommendedName>
</protein>
<evidence type="ECO:0000259" key="2">
    <source>
        <dbReference type="Pfam" id="PF18013"/>
    </source>
</evidence>
<dbReference type="Pfam" id="PF18013">
    <property type="entry name" value="Phage_lysozyme2"/>
    <property type="match status" value="1"/>
</dbReference>
<accession>A0A6P1BBG8</accession>
<dbReference type="AlphaFoldDB" id="A0A6P1BBG8"/>
<feature type="compositionally biased region" description="Low complexity" evidence="1">
    <location>
        <begin position="191"/>
        <end position="202"/>
    </location>
</feature>
<sequence length="246" mass="25287">MAATYQTDDTAGNVPAAPQDNGRAAYTYFVNQGLTPAQAAGIVGNLQGESGQGLDPNAISRGDGRDGSDSIGIGQWNSGRADALRAYAASKGTPWNDLNTQLEFLHSELKGPESAAYAGLTAAQTPEQAGQAMLAFERPKDWNVPGAHPERARYAARAFAAYGPSASTTLAPPSATQPSPQQAPVPPAPAAPIFAGGSPGASVPQPAPFVDPQVQAPPIFFAQRKPIDLSGLRAALARAPIFASSQ</sequence>
<feature type="compositionally biased region" description="Polar residues" evidence="1">
    <location>
        <begin position="1"/>
        <end position="10"/>
    </location>
</feature>
<organism evidence="3 4">
    <name type="scientific">Bradyrhizobium uaiense</name>
    <dbReference type="NCBI Taxonomy" id="2594946"/>
    <lineage>
        <taxon>Bacteria</taxon>
        <taxon>Pseudomonadati</taxon>
        <taxon>Pseudomonadota</taxon>
        <taxon>Alphaproteobacteria</taxon>
        <taxon>Hyphomicrobiales</taxon>
        <taxon>Nitrobacteraceae</taxon>
        <taxon>Bradyrhizobium</taxon>
    </lineage>
</organism>
<dbReference type="Proteomes" id="UP000468531">
    <property type="component" value="Unassembled WGS sequence"/>
</dbReference>
<feature type="compositionally biased region" description="Low complexity" evidence="1">
    <location>
        <begin position="167"/>
        <end position="180"/>
    </location>
</feature>
<dbReference type="InterPro" id="IPR041219">
    <property type="entry name" value="Phage_lysozyme2"/>
</dbReference>
<keyword evidence="4" id="KW-1185">Reference proteome</keyword>
<evidence type="ECO:0000313" key="3">
    <source>
        <dbReference type="EMBL" id="NEU94822.1"/>
    </source>
</evidence>